<keyword evidence="4" id="KW-1185">Reference proteome</keyword>
<evidence type="ECO:0000256" key="1">
    <source>
        <dbReference type="ARBA" id="ARBA00022603"/>
    </source>
</evidence>
<accession>A0ABW1CRY9</accession>
<dbReference type="PANTHER" id="PTHR43619">
    <property type="entry name" value="S-ADENOSYL-L-METHIONINE-DEPENDENT METHYLTRANSFERASE YKTD-RELATED"/>
    <property type="match status" value="1"/>
</dbReference>
<dbReference type="InterPro" id="IPR016874">
    <property type="entry name" value="TcmP-like"/>
</dbReference>
<dbReference type="Pfam" id="PF04072">
    <property type="entry name" value="LCM"/>
    <property type="match status" value="1"/>
</dbReference>
<organism evidence="3 4">
    <name type="scientific">Nonomuraea insulae</name>
    <dbReference type="NCBI Taxonomy" id="1616787"/>
    <lineage>
        <taxon>Bacteria</taxon>
        <taxon>Bacillati</taxon>
        <taxon>Actinomycetota</taxon>
        <taxon>Actinomycetes</taxon>
        <taxon>Streptosporangiales</taxon>
        <taxon>Streptosporangiaceae</taxon>
        <taxon>Nonomuraea</taxon>
    </lineage>
</organism>
<evidence type="ECO:0000313" key="3">
    <source>
        <dbReference type="EMBL" id="MFC5828541.1"/>
    </source>
</evidence>
<dbReference type="InterPro" id="IPR029063">
    <property type="entry name" value="SAM-dependent_MTases_sf"/>
</dbReference>
<keyword evidence="1 3" id="KW-0489">Methyltransferase</keyword>
<evidence type="ECO:0000313" key="4">
    <source>
        <dbReference type="Proteomes" id="UP001596058"/>
    </source>
</evidence>
<protein>
    <submittedName>
        <fullName evidence="3">Class I SAM-dependent methyltransferase</fullName>
    </submittedName>
</protein>
<dbReference type="Proteomes" id="UP001596058">
    <property type="component" value="Unassembled WGS sequence"/>
</dbReference>
<sequence length="270" mass="29900">MATTIPSLTPLQDSLWLTLCGRALDNRSSHRILGDATADRIVRESGYDYSKLHISPSGALNIAHRAKKLDEVAQGFLARNPDGIGLDLGAGLDSRALRIGSADWYDIDFPEVIEARRRLLPKEATPHGTGADLTGPGWLEDLPADRPAVIVADGLIAFLSEEEMVTLVNRLVEHFPSGEIAFNGYSRFAVWAQKHYPGARSIAGLTRFPGFEDPRVPESWNPRIRLVREILCTREPEVAQFPPVLRLFTRLCAPGTALSRRGNVVLHYRF</sequence>
<reference evidence="4" key="1">
    <citation type="journal article" date="2019" name="Int. J. Syst. Evol. Microbiol.">
        <title>The Global Catalogue of Microorganisms (GCM) 10K type strain sequencing project: providing services to taxonomists for standard genome sequencing and annotation.</title>
        <authorList>
            <consortium name="The Broad Institute Genomics Platform"/>
            <consortium name="The Broad Institute Genome Sequencing Center for Infectious Disease"/>
            <person name="Wu L."/>
            <person name="Ma J."/>
        </authorList>
    </citation>
    <scope>NUCLEOTIDE SEQUENCE [LARGE SCALE GENOMIC DNA]</scope>
    <source>
        <strain evidence="4">CCUG 53903</strain>
    </source>
</reference>
<dbReference type="SUPFAM" id="SSF53335">
    <property type="entry name" value="S-adenosyl-L-methionine-dependent methyltransferases"/>
    <property type="match status" value="1"/>
</dbReference>
<proteinExistence type="predicted"/>
<dbReference type="InterPro" id="IPR007213">
    <property type="entry name" value="Ppm1/Ppm2/Tcmp"/>
</dbReference>
<dbReference type="Gene3D" id="3.40.50.150">
    <property type="entry name" value="Vaccinia Virus protein VP39"/>
    <property type="match status" value="1"/>
</dbReference>
<dbReference type="PIRSF" id="PIRSF028177">
    <property type="entry name" value="Polyketide_synth_Omtfrase_TcmP"/>
    <property type="match status" value="1"/>
</dbReference>
<dbReference type="EMBL" id="JBHSPA010000038">
    <property type="protein sequence ID" value="MFC5828541.1"/>
    <property type="molecule type" value="Genomic_DNA"/>
</dbReference>
<gene>
    <name evidence="3" type="ORF">ACFPZ3_32135</name>
</gene>
<name>A0ABW1CRY9_9ACTN</name>
<dbReference type="GO" id="GO:0032259">
    <property type="term" value="P:methylation"/>
    <property type="evidence" value="ECO:0007669"/>
    <property type="project" value="UniProtKB-KW"/>
</dbReference>
<dbReference type="RefSeq" id="WP_379518045.1">
    <property type="nucleotide sequence ID" value="NZ_JBHSPA010000038.1"/>
</dbReference>
<dbReference type="GO" id="GO:0008168">
    <property type="term" value="F:methyltransferase activity"/>
    <property type="evidence" value="ECO:0007669"/>
    <property type="project" value="UniProtKB-KW"/>
</dbReference>
<comment type="caution">
    <text evidence="3">The sequence shown here is derived from an EMBL/GenBank/DDBJ whole genome shotgun (WGS) entry which is preliminary data.</text>
</comment>
<evidence type="ECO:0000256" key="2">
    <source>
        <dbReference type="ARBA" id="ARBA00022679"/>
    </source>
</evidence>
<dbReference type="PANTHER" id="PTHR43619:SF2">
    <property type="entry name" value="S-ADENOSYL-L-METHIONINE-DEPENDENT METHYLTRANSFERASES SUPERFAMILY PROTEIN"/>
    <property type="match status" value="1"/>
</dbReference>
<keyword evidence="2" id="KW-0808">Transferase</keyword>